<gene>
    <name evidence="1" type="ORF">KQI86_07750</name>
</gene>
<evidence type="ECO:0000313" key="1">
    <source>
        <dbReference type="EMBL" id="MBU5484221.1"/>
    </source>
</evidence>
<protein>
    <submittedName>
        <fullName evidence="1">Uncharacterized protein</fullName>
    </submittedName>
</protein>
<dbReference type="RefSeq" id="WP_216438709.1">
    <property type="nucleotide sequence ID" value="NZ_JAHLQF010000002.1"/>
</dbReference>
<dbReference type="EMBL" id="JAHLQF010000002">
    <property type="protein sequence ID" value="MBU5484221.1"/>
    <property type="molecule type" value="Genomic_DNA"/>
</dbReference>
<keyword evidence="2" id="KW-1185">Reference proteome</keyword>
<evidence type="ECO:0000313" key="2">
    <source>
        <dbReference type="Proteomes" id="UP000726170"/>
    </source>
</evidence>
<reference evidence="1 2" key="1">
    <citation type="submission" date="2021-06" db="EMBL/GenBank/DDBJ databases">
        <authorList>
            <person name="Sun Q."/>
            <person name="Li D."/>
        </authorList>
    </citation>
    <scope>NUCLEOTIDE SEQUENCE [LARGE SCALE GENOMIC DNA]</scope>
    <source>
        <strain evidence="1 2">MSJ-11</strain>
    </source>
</reference>
<proteinExistence type="predicted"/>
<sequence length="118" mass="13988">MRHRKGAFIVKNRIQKLIQLGSIPSNKEMSDELFMTYDDLLQTEEPITLEEAGQIIDFFSVDCDDLNWGLLHLIESAPLLTKGNIKEYRKLIDQCRQSEFREILRIRLENWEKKNNLH</sequence>
<comment type="caution">
    <text evidence="1">The sequence shown here is derived from an EMBL/GenBank/DDBJ whole genome shotgun (WGS) entry which is preliminary data.</text>
</comment>
<dbReference type="Proteomes" id="UP000726170">
    <property type="component" value="Unassembled WGS sequence"/>
</dbReference>
<name>A0ABS6EG69_9CLOT</name>
<accession>A0ABS6EG69</accession>
<organism evidence="1 2">
    <name type="scientific">Clostridium mobile</name>
    <dbReference type="NCBI Taxonomy" id="2841512"/>
    <lineage>
        <taxon>Bacteria</taxon>
        <taxon>Bacillati</taxon>
        <taxon>Bacillota</taxon>
        <taxon>Clostridia</taxon>
        <taxon>Eubacteriales</taxon>
        <taxon>Clostridiaceae</taxon>
        <taxon>Clostridium</taxon>
    </lineage>
</organism>